<reference evidence="2 3" key="1">
    <citation type="submission" date="2016-11" db="EMBL/GenBank/DDBJ databases">
        <title>The macronuclear genome of Stentor coeruleus: a giant cell with tiny introns.</title>
        <authorList>
            <person name="Slabodnick M."/>
            <person name="Ruby J.G."/>
            <person name="Reiff S.B."/>
            <person name="Swart E.C."/>
            <person name="Gosai S."/>
            <person name="Prabakaran S."/>
            <person name="Witkowska E."/>
            <person name="Larue G.E."/>
            <person name="Fisher S."/>
            <person name="Freeman R.M."/>
            <person name="Gunawardena J."/>
            <person name="Chu W."/>
            <person name="Stover N.A."/>
            <person name="Gregory B.D."/>
            <person name="Nowacki M."/>
            <person name="Derisi J."/>
            <person name="Roy S.W."/>
            <person name="Marshall W.F."/>
            <person name="Sood P."/>
        </authorList>
    </citation>
    <scope>NUCLEOTIDE SEQUENCE [LARGE SCALE GENOMIC DNA]</scope>
    <source>
        <strain evidence="2">WM001</strain>
    </source>
</reference>
<evidence type="ECO:0000313" key="2">
    <source>
        <dbReference type="EMBL" id="OMJ83489.1"/>
    </source>
</evidence>
<organism evidence="2 3">
    <name type="scientific">Stentor coeruleus</name>
    <dbReference type="NCBI Taxonomy" id="5963"/>
    <lineage>
        <taxon>Eukaryota</taxon>
        <taxon>Sar</taxon>
        <taxon>Alveolata</taxon>
        <taxon>Ciliophora</taxon>
        <taxon>Postciliodesmatophora</taxon>
        <taxon>Heterotrichea</taxon>
        <taxon>Heterotrichida</taxon>
        <taxon>Stentoridae</taxon>
        <taxon>Stentor</taxon>
    </lineage>
</organism>
<dbReference type="Proteomes" id="UP000187209">
    <property type="component" value="Unassembled WGS sequence"/>
</dbReference>
<sequence length="266" mass="31275">MQYLSPNSNSPNGKFSDSDWFLQSRKELKKLKEENTEIELNLKSLLIQINEMLEAKTKPQKLLESPTSNENTLKKLIKTQNLITKLQKFKTKPEMIDEKYCVNSPELANLHKKAKKLESENQYLKVPRISPQEFEEDLLLQDLSKLQQREKDLESLISIDSKQIKHYQDVISLASLTTEKLKTPADYEKSYLEKEIEVFQAKNKGLKVLIKREQRAWDRIFTQMEESINEKQKDIIKLQQELNDKIKSCRELKIKLKKAKKIPLSK</sequence>
<accession>A0A1R2C3E8</accession>
<proteinExistence type="predicted"/>
<name>A0A1R2C3E8_9CILI</name>
<evidence type="ECO:0000313" key="3">
    <source>
        <dbReference type="Proteomes" id="UP000187209"/>
    </source>
</evidence>
<protein>
    <submittedName>
        <fullName evidence="2">Uncharacterized protein</fullName>
    </submittedName>
</protein>
<feature type="coiled-coil region" evidence="1">
    <location>
        <begin position="21"/>
        <end position="55"/>
    </location>
</feature>
<feature type="coiled-coil region" evidence="1">
    <location>
        <begin position="221"/>
        <end position="255"/>
    </location>
</feature>
<dbReference type="AlphaFoldDB" id="A0A1R2C3E8"/>
<comment type="caution">
    <text evidence="2">The sequence shown here is derived from an EMBL/GenBank/DDBJ whole genome shotgun (WGS) entry which is preliminary data.</text>
</comment>
<dbReference type="EMBL" id="MPUH01000302">
    <property type="protein sequence ID" value="OMJ83489.1"/>
    <property type="molecule type" value="Genomic_DNA"/>
</dbReference>
<evidence type="ECO:0000256" key="1">
    <source>
        <dbReference type="SAM" id="Coils"/>
    </source>
</evidence>
<gene>
    <name evidence="2" type="ORF">SteCoe_15592</name>
</gene>
<keyword evidence="1" id="KW-0175">Coiled coil</keyword>
<keyword evidence="3" id="KW-1185">Reference proteome</keyword>